<evidence type="ECO:0000313" key="3">
    <source>
        <dbReference type="Proteomes" id="UP001244242"/>
    </source>
</evidence>
<feature type="domain" description="CD-NTase-associated protein 12/Pycsar effector protein TIR" evidence="1">
    <location>
        <begin position="155"/>
        <end position="271"/>
    </location>
</feature>
<name>A0ABT6VQT9_9GAMM</name>
<evidence type="ECO:0000259" key="1">
    <source>
        <dbReference type="Pfam" id="PF10137"/>
    </source>
</evidence>
<sequence length="299" mass="33206">MMAHDIFGEINNAVLDLQNSQLQTYERPLKKLAQLLRHPDLEPYNDELTKDVDLNAFIAESEKNGGSMVGSAKLAWPDDPEKTMGLTLLLIEKLASDPSYATNFGNHFFYSGKKTIAGIHSLTGQLIIPFVRDYKNYVQSKGSTETVLRPPFSRKIFIVHGHDDGARETVARFLERIGLEAIILHEQANQGRTIIEKVVANSDVGFAVVLLTPDDEGCAKGGKPEPRARQNVLLELGYFIGRLGRDKVCALKRGTLEIPSDFAGVVWETMDSNGGWKQSLARELEAAGHSIDWNKVMRT</sequence>
<accession>A0ABT6VQT9</accession>
<dbReference type="RefSeq" id="WP_282723769.1">
    <property type="nucleotide sequence ID" value="NZ_JASCQO010000055.1"/>
</dbReference>
<proteinExistence type="predicted"/>
<evidence type="ECO:0000313" key="2">
    <source>
        <dbReference type="EMBL" id="MDI5936360.1"/>
    </source>
</evidence>
<dbReference type="InterPro" id="IPR019302">
    <property type="entry name" value="CAP12/PCTIR_TIR_dom"/>
</dbReference>
<organism evidence="2 3">
    <name type="scientific">Halomonas kalidii</name>
    <dbReference type="NCBI Taxonomy" id="3043293"/>
    <lineage>
        <taxon>Bacteria</taxon>
        <taxon>Pseudomonadati</taxon>
        <taxon>Pseudomonadota</taxon>
        <taxon>Gammaproteobacteria</taxon>
        <taxon>Oceanospirillales</taxon>
        <taxon>Halomonadaceae</taxon>
        <taxon>Halomonas</taxon>
    </lineage>
</organism>
<protein>
    <submittedName>
        <fullName evidence="2">Nucleotide-binding protein</fullName>
    </submittedName>
</protein>
<comment type="caution">
    <text evidence="2">The sequence shown here is derived from an EMBL/GenBank/DDBJ whole genome shotgun (WGS) entry which is preliminary data.</text>
</comment>
<dbReference type="InterPro" id="IPR014571">
    <property type="entry name" value="UCP032620"/>
</dbReference>
<reference evidence="2 3" key="1">
    <citation type="submission" date="2023-04" db="EMBL/GenBank/DDBJ databases">
        <title>Halomonas strains isolated from rhizosphere soil.</title>
        <authorList>
            <person name="Xu L."/>
            <person name="Sun J.-Q."/>
        </authorList>
    </citation>
    <scope>NUCLEOTIDE SEQUENCE [LARGE SCALE GENOMIC DNA]</scope>
    <source>
        <strain evidence="2 3">LN1S58</strain>
    </source>
</reference>
<dbReference type="PIRSF" id="PIRSF032620">
    <property type="entry name" value="UCP032620"/>
    <property type="match status" value="1"/>
</dbReference>
<keyword evidence="3" id="KW-1185">Reference proteome</keyword>
<dbReference type="Proteomes" id="UP001244242">
    <property type="component" value="Unassembled WGS sequence"/>
</dbReference>
<dbReference type="Pfam" id="PF10137">
    <property type="entry name" value="CAP12-PCTIR_TIR"/>
    <property type="match status" value="1"/>
</dbReference>
<dbReference type="EMBL" id="JASCQO010000055">
    <property type="protein sequence ID" value="MDI5936360.1"/>
    <property type="molecule type" value="Genomic_DNA"/>
</dbReference>
<gene>
    <name evidence="2" type="ORF">QLQ84_21435</name>
</gene>